<reference evidence="1" key="1">
    <citation type="submission" date="2020-03" db="EMBL/GenBank/DDBJ databases">
        <title>The deep terrestrial virosphere.</title>
        <authorList>
            <person name="Holmfeldt K."/>
            <person name="Nilsson E."/>
            <person name="Simone D."/>
            <person name="Lopez-Fernandez M."/>
            <person name="Wu X."/>
            <person name="de Brujin I."/>
            <person name="Lundin D."/>
            <person name="Andersson A."/>
            <person name="Bertilsson S."/>
            <person name="Dopson M."/>
        </authorList>
    </citation>
    <scope>NUCLEOTIDE SEQUENCE</scope>
    <source>
        <strain evidence="1">TM448A02855</strain>
    </source>
</reference>
<name>A0A6H1ZZ92_9ZZZZ</name>
<evidence type="ECO:0008006" key="2">
    <source>
        <dbReference type="Google" id="ProtNLM"/>
    </source>
</evidence>
<gene>
    <name evidence="1" type="ORF">TM448A02855_0002</name>
</gene>
<organism evidence="1">
    <name type="scientific">viral metagenome</name>
    <dbReference type="NCBI Taxonomy" id="1070528"/>
    <lineage>
        <taxon>unclassified sequences</taxon>
        <taxon>metagenomes</taxon>
        <taxon>organismal metagenomes</taxon>
    </lineage>
</organism>
<accession>A0A6H1ZZ92</accession>
<dbReference type="Gene3D" id="3.30.70.360">
    <property type="match status" value="1"/>
</dbReference>
<sequence length="199" mass="20998">MSGVVIPDPRGGHVWIYGVDSAGEPVKILVDASGHLQVETLASALPTGAATAARQDTMIIALQLIDDLRNALGSVNTDDFQVDVKTSGLPTGAATAAKQDTIITAMVNRAVTPNVYNVTMTSANTEYSQALPANTKKFLIKCRGAYEVKVCFTSGASGTTYLTIPSGMSYWEDLIQPSACTLYFQCATAGQVAEIVTWS</sequence>
<evidence type="ECO:0000313" key="1">
    <source>
        <dbReference type="EMBL" id="QJA52637.1"/>
    </source>
</evidence>
<dbReference type="AlphaFoldDB" id="A0A6H1ZZ92"/>
<dbReference type="EMBL" id="MT144356">
    <property type="protein sequence ID" value="QJA52637.1"/>
    <property type="molecule type" value="Genomic_DNA"/>
</dbReference>
<proteinExistence type="predicted"/>
<protein>
    <recommendedName>
        <fullName evidence="2">Tail protein</fullName>
    </recommendedName>
</protein>